<evidence type="ECO:0000313" key="2">
    <source>
        <dbReference type="Proteomes" id="UP000177187"/>
    </source>
</evidence>
<dbReference type="EMBL" id="MFAF01000102">
    <property type="protein sequence ID" value="OGD74457.1"/>
    <property type="molecule type" value="Genomic_DNA"/>
</dbReference>
<name>A0A1F5F482_9BACT</name>
<protein>
    <submittedName>
        <fullName evidence="1">Uncharacterized protein</fullName>
    </submittedName>
</protein>
<proteinExistence type="predicted"/>
<reference evidence="1 2" key="1">
    <citation type="journal article" date="2016" name="Nat. Commun.">
        <title>Thousands of microbial genomes shed light on interconnected biogeochemical processes in an aquifer system.</title>
        <authorList>
            <person name="Anantharaman K."/>
            <person name="Brown C.T."/>
            <person name="Hug L.A."/>
            <person name="Sharon I."/>
            <person name="Castelle C.J."/>
            <person name="Probst A.J."/>
            <person name="Thomas B.C."/>
            <person name="Singh A."/>
            <person name="Wilkins M.J."/>
            <person name="Karaoz U."/>
            <person name="Brodie E.L."/>
            <person name="Williams K.H."/>
            <person name="Hubbard S.S."/>
            <person name="Banfield J.F."/>
        </authorList>
    </citation>
    <scope>NUCLEOTIDE SEQUENCE [LARGE SCALE GENOMIC DNA]</scope>
</reference>
<comment type="caution">
    <text evidence="1">The sequence shown here is derived from an EMBL/GenBank/DDBJ whole genome shotgun (WGS) entry which is preliminary data.</text>
</comment>
<accession>A0A1F5F482</accession>
<dbReference type="AlphaFoldDB" id="A0A1F5F482"/>
<organism evidence="1 2">
    <name type="scientific">Candidatus Coatesbacteria bacterium RBG_13_66_14</name>
    <dbReference type="NCBI Taxonomy" id="1817816"/>
    <lineage>
        <taxon>Bacteria</taxon>
        <taxon>Candidatus Coatesiibacteriota</taxon>
    </lineage>
</organism>
<gene>
    <name evidence="1" type="ORF">A2Y64_01700</name>
</gene>
<sequence>MLPDDAREAFEDGRYDEAVALISEAYRTDLVFHERWEELKDTELINIFTVDEVLDYYVRYFVPAARSLGR</sequence>
<evidence type="ECO:0000313" key="1">
    <source>
        <dbReference type="EMBL" id="OGD74457.1"/>
    </source>
</evidence>
<dbReference type="Proteomes" id="UP000177187">
    <property type="component" value="Unassembled WGS sequence"/>
</dbReference>